<dbReference type="AlphaFoldDB" id="A0A562KVP3"/>
<evidence type="ECO:0000313" key="2">
    <source>
        <dbReference type="EMBL" id="TWH99480.1"/>
    </source>
</evidence>
<feature type="chain" id="PRO_5022051176" evidence="1">
    <location>
        <begin position="37"/>
        <end position="177"/>
    </location>
</feature>
<dbReference type="EMBL" id="VLKN01000010">
    <property type="protein sequence ID" value="TWH99480.1"/>
    <property type="molecule type" value="Genomic_DNA"/>
</dbReference>
<organism evidence="2 3">
    <name type="scientific">Luteimonas cucumeris</name>
    <dbReference type="NCBI Taxonomy" id="985012"/>
    <lineage>
        <taxon>Bacteria</taxon>
        <taxon>Pseudomonadati</taxon>
        <taxon>Pseudomonadota</taxon>
        <taxon>Gammaproteobacteria</taxon>
        <taxon>Lysobacterales</taxon>
        <taxon>Lysobacteraceae</taxon>
        <taxon>Luteimonas</taxon>
    </lineage>
</organism>
<evidence type="ECO:0000313" key="3">
    <source>
        <dbReference type="Proteomes" id="UP000315167"/>
    </source>
</evidence>
<reference evidence="2 3" key="1">
    <citation type="journal article" date="2015" name="Stand. Genomic Sci.">
        <title>Genomic Encyclopedia of Bacterial and Archaeal Type Strains, Phase III: the genomes of soil and plant-associated and newly described type strains.</title>
        <authorList>
            <person name="Whitman W.B."/>
            <person name="Woyke T."/>
            <person name="Klenk H.P."/>
            <person name="Zhou Y."/>
            <person name="Lilburn T.G."/>
            <person name="Beck B.J."/>
            <person name="De Vos P."/>
            <person name="Vandamme P."/>
            <person name="Eisen J.A."/>
            <person name="Garrity G."/>
            <person name="Hugenholtz P."/>
            <person name="Kyrpides N.C."/>
        </authorList>
    </citation>
    <scope>NUCLEOTIDE SEQUENCE [LARGE SCALE GENOMIC DNA]</scope>
    <source>
        <strain evidence="2 3">CGMCC 1.10821</strain>
    </source>
</reference>
<gene>
    <name evidence="2" type="ORF">IP90_03095</name>
</gene>
<protein>
    <submittedName>
        <fullName evidence="2">Uncharacterized protein</fullName>
    </submittedName>
</protein>
<comment type="caution">
    <text evidence="2">The sequence shown here is derived from an EMBL/GenBank/DDBJ whole genome shotgun (WGS) entry which is preliminary data.</text>
</comment>
<sequence>MRQPAYNIGTRACAALLGSMLAAGLLIALFSPQAQAQEQEDPGFVVSRTVMPRIAYRGVPLEDNPVHTRATTFPAKVFHSTLDNALGNALGDGELSAATGSGGLVMQATRGMLVPDAQAGGAGMGLMGSATGSAPLGMGASVGGSVRGATEGLGNTITGALSGAMSSTGTGAPGSKP</sequence>
<dbReference type="RefSeq" id="WP_144900573.1">
    <property type="nucleotide sequence ID" value="NZ_VLKN01000010.1"/>
</dbReference>
<feature type="signal peptide" evidence="1">
    <location>
        <begin position="1"/>
        <end position="36"/>
    </location>
</feature>
<accession>A0A562KVP3</accession>
<dbReference type="OrthoDB" id="6025105at2"/>
<dbReference type="Proteomes" id="UP000315167">
    <property type="component" value="Unassembled WGS sequence"/>
</dbReference>
<keyword evidence="3" id="KW-1185">Reference proteome</keyword>
<evidence type="ECO:0000256" key="1">
    <source>
        <dbReference type="SAM" id="SignalP"/>
    </source>
</evidence>
<name>A0A562KVP3_9GAMM</name>
<keyword evidence="1" id="KW-0732">Signal</keyword>
<proteinExistence type="predicted"/>